<dbReference type="GO" id="GO:0016887">
    <property type="term" value="F:ATP hydrolysis activity"/>
    <property type="evidence" value="ECO:0007669"/>
    <property type="project" value="InterPro"/>
</dbReference>
<keyword evidence="12" id="KW-1185">Reference proteome</keyword>
<dbReference type="CDD" id="cd03213">
    <property type="entry name" value="ABCG_EPDR"/>
    <property type="match status" value="1"/>
</dbReference>
<dbReference type="Proteomes" id="UP000829291">
    <property type="component" value="Chromosome 2"/>
</dbReference>
<proteinExistence type="inferred from homology"/>
<keyword evidence="4 10" id="KW-0812">Transmembrane</keyword>
<dbReference type="PROSITE" id="PS50893">
    <property type="entry name" value="ABC_TRANSPORTER_2"/>
    <property type="match status" value="1"/>
</dbReference>
<dbReference type="AlphaFoldDB" id="A0A6J0B631"/>
<reference evidence="13" key="1">
    <citation type="submission" date="2025-08" db="UniProtKB">
        <authorList>
            <consortium name="RefSeq"/>
        </authorList>
    </citation>
    <scope>IDENTIFICATION</scope>
    <source>
        <tissue evidence="13">Thorax and Abdomen</tissue>
    </source>
</reference>
<dbReference type="SUPFAM" id="SSF52540">
    <property type="entry name" value="P-loop containing nucleoside triphosphate hydrolases"/>
    <property type="match status" value="1"/>
</dbReference>
<feature type="domain" description="ABC transporter" evidence="11">
    <location>
        <begin position="38"/>
        <end position="278"/>
    </location>
</feature>
<feature type="transmembrane region" description="Helical" evidence="10">
    <location>
        <begin position="600"/>
        <end position="622"/>
    </location>
</feature>
<keyword evidence="5" id="KW-0547">Nucleotide-binding</keyword>
<dbReference type="InterPro" id="IPR027417">
    <property type="entry name" value="P-loop_NTPase"/>
</dbReference>
<evidence type="ECO:0000256" key="9">
    <source>
        <dbReference type="SAM" id="MobiDB-lite"/>
    </source>
</evidence>
<dbReference type="GO" id="GO:0005886">
    <property type="term" value="C:plasma membrane"/>
    <property type="evidence" value="ECO:0007669"/>
    <property type="project" value="TreeGrafter"/>
</dbReference>
<dbReference type="InterPro" id="IPR003439">
    <property type="entry name" value="ABC_transporter-like_ATP-bd"/>
</dbReference>
<dbReference type="FunFam" id="3.40.50.300:FF:001077">
    <property type="entry name" value="Uncharacterized protein, isoform A"/>
    <property type="match status" value="1"/>
</dbReference>
<dbReference type="PANTHER" id="PTHR48041:SF118">
    <property type="entry name" value="ATP-BINDING CASSETTE TRANSPORTER (ABC TRANSPORTER) FAMILY G MEMBER 16"/>
    <property type="match status" value="1"/>
</dbReference>
<feature type="compositionally biased region" description="Polar residues" evidence="9">
    <location>
        <begin position="318"/>
        <end position="331"/>
    </location>
</feature>
<comment type="similarity">
    <text evidence="2">Belongs to the ABC transporter superfamily. ABCG family. Eye pigment precursor importer (TC 3.A.1.204) subfamily.</text>
</comment>
<evidence type="ECO:0000256" key="2">
    <source>
        <dbReference type="ARBA" id="ARBA00005814"/>
    </source>
</evidence>
<evidence type="ECO:0000313" key="13">
    <source>
        <dbReference type="RefSeq" id="XP_015509616.1"/>
    </source>
</evidence>
<evidence type="ECO:0000256" key="8">
    <source>
        <dbReference type="ARBA" id="ARBA00023136"/>
    </source>
</evidence>
<dbReference type="PROSITE" id="PS00211">
    <property type="entry name" value="ABC_TRANSPORTER_1"/>
    <property type="match status" value="1"/>
</dbReference>
<keyword evidence="3" id="KW-0813">Transport</keyword>
<dbReference type="InParanoid" id="A0A6J0B631"/>
<dbReference type="PANTHER" id="PTHR48041">
    <property type="entry name" value="ABC TRANSPORTER G FAMILY MEMBER 28"/>
    <property type="match status" value="1"/>
</dbReference>
<dbReference type="FunCoup" id="A0A6J0B631">
    <property type="interactions" value="28"/>
</dbReference>
<evidence type="ECO:0000256" key="3">
    <source>
        <dbReference type="ARBA" id="ARBA00022448"/>
    </source>
</evidence>
<gene>
    <name evidence="13" type="primary">LOC107216830</name>
</gene>
<evidence type="ECO:0000256" key="1">
    <source>
        <dbReference type="ARBA" id="ARBA00004141"/>
    </source>
</evidence>
<dbReference type="SMART" id="SM00382">
    <property type="entry name" value="AAA"/>
    <property type="match status" value="1"/>
</dbReference>
<evidence type="ECO:0000256" key="7">
    <source>
        <dbReference type="ARBA" id="ARBA00022989"/>
    </source>
</evidence>
<evidence type="ECO:0000256" key="5">
    <source>
        <dbReference type="ARBA" id="ARBA00022741"/>
    </source>
</evidence>
<evidence type="ECO:0000259" key="11">
    <source>
        <dbReference type="PROSITE" id="PS50893"/>
    </source>
</evidence>
<keyword evidence="8 10" id="KW-0472">Membrane</keyword>
<feature type="region of interest" description="Disordered" evidence="9">
    <location>
        <begin position="318"/>
        <end position="338"/>
    </location>
</feature>
<dbReference type="InterPro" id="IPR017871">
    <property type="entry name" value="ABC_transporter-like_CS"/>
</dbReference>
<evidence type="ECO:0000256" key="10">
    <source>
        <dbReference type="SAM" id="Phobius"/>
    </source>
</evidence>
<dbReference type="Gene3D" id="3.40.50.300">
    <property type="entry name" value="P-loop containing nucleotide triphosphate hydrolases"/>
    <property type="match status" value="1"/>
</dbReference>
<accession>A0A6J0B631</accession>
<keyword evidence="7 10" id="KW-1133">Transmembrane helix</keyword>
<dbReference type="InterPro" id="IPR050352">
    <property type="entry name" value="ABCG_transporters"/>
</dbReference>
<feature type="transmembrane region" description="Helical" evidence="10">
    <location>
        <begin position="517"/>
        <end position="537"/>
    </location>
</feature>
<sequence>MNSIQLIEGGTCTILRLDEDSKLLDIEAGNPATSRLVIEFANLSYAVDCDTGTQKQKQILCSVAGHFRPGRLTAIIGPSGAGKTTLLSIISGLRASKLKGTITINGVERNREAFRRQVCYIPQDFALLPLLTVRETLQIAADLKLGSSHTDHLRRRAVIDIASKLGLLSSLDTAAGNLSGGERKRLSIGIELITNPPVMLLDEPTSGLDSAASGQVIALLHSLAEAGRTVVCTVHQPGSHMISLFDDIVVLSRGQIMYCGPRDQILDSFAKAGHVCPQLCNLAEFVLDVVSTPKENLKRLRDVSNEKYEAARLQLESTRGPQLKHQTSNGSRPPPGYFNKEKDEISRIRTYPVSHCKQFLILFKRAMICIQRDNMLTKLRIVAHLMVGLLVGIVFYDFGSNAARFQSNNACIFTSLLFLFFGNAMPAVQMFPIEAAVFLREHMNNWYSLQSYYMAKVLADIQVQVLCPTCFLIFAYWLTGQPLELDRIWRVWLICVLLTMLAQSFGIAAGAACGSQVGVFVVPALNIPMFLFAGFFLRLGEVSAYLRPICSISYFRYAFEGVLQALYGNSRKNLPCSEVFCPIRLPAKILSNLGMPTAPFYVLALALTIWIFALHISVYGLLRWKLYRATK</sequence>
<dbReference type="RefSeq" id="XP_015509616.1">
    <property type="nucleotide sequence ID" value="XM_015654130.2"/>
</dbReference>
<feature type="transmembrane region" description="Helical" evidence="10">
    <location>
        <begin position="410"/>
        <end position="433"/>
    </location>
</feature>
<feature type="transmembrane region" description="Helical" evidence="10">
    <location>
        <begin position="491"/>
        <end position="511"/>
    </location>
</feature>
<dbReference type="InterPro" id="IPR013525">
    <property type="entry name" value="ABC2_TM"/>
</dbReference>
<dbReference type="Pfam" id="PF01061">
    <property type="entry name" value="ABC2_membrane"/>
    <property type="match status" value="1"/>
</dbReference>
<keyword evidence="6 13" id="KW-0067">ATP-binding</keyword>
<dbReference type="OrthoDB" id="66620at2759"/>
<dbReference type="GO" id="GO:0005524">
    <property type="term" value="F:ATP binding"/>
    <property type="evidence" value="ECO:0007669"/>
    <property type="project" value="UniProtKB-KW"/>
</dbReference>
<dbReference type="GO" id="GO:0140359">
    <property type="term" value="F:ABC-type transporter activity"/>
    <property type="evidence" value="ECO:0007669"/>
    <property type="project" value="InterPro"/>
</dbReference>
<name>A0A6J0B631_NEOLC</name>
<comment type="subcellular location">
    <subcellularLocation>
        <location evidence="1">Membrane</location>
        <topology evidence="1">Multi-pass membrane protein</topology>
    </subcellularLocation>
</comment>
<protein>
    <submittedName>
        <fullName evidence="13">ATP-binding cassette sub-family G member 4 isoform X1</fullName>
    </submittedName>
</protein>
<feature type="transmembrane region" description="Helical" evidence="10">
    <location>
        <begin position="381"/>
        <end position="398"/>
    </location>
</feature>
<evidence type="ECO:0000256" key="6">
    <source>
        <dbReference type="ARBA" id="ARBA00022840"/>
    </source>
</evidence>
<dbReference type="GeneID" id="107216830"/>
<dbReference type="KEGG" id="nlo:107216830"/>
<dbReference type="InterPro" id="IPR003593">
    <property type="entry name" value="AAA+_ATPase"/>
</dbReference>
<organism evidence="13">
    <name type="scientific">Neodiprion lecontei</name>
    <name type="common">Redheaded pine sawfly</name>
    <dbReference type="NCBI Taxonomy" id="441921"/>
    <lineage>
        <taxon>Eukaryota</taxon>
        <taxon>Metazoa</taxon>
        <taxon>Ecdysozoa</taxon>
        <taxon>Arthropoda</taxon>
        <taxon>Hexapoda</taxon>
        <taxon>Insecta</taxon>
        <taxon>Pterygota</taxon>
        <taxon>Neoptera</taxon>
        <taxon>Endopterygota</taxon>
        <taxon>Hymenoptera</taxon>
        <taxon>Tenthredinoidea</taxon>
        <taxon>Diprionidae</taxon>
        <taxon>Diprioninae</taxon>
        <taxon>Neodiprion</taxon>
    </lineage>
</organism>
<evidence type="ECO:0000313" key="12">
    <source>
        <dbReference type="Proteomes" id="UP000829291"/>
    </source>
</evidence>
<evidence type="ECO:0000256" key="4">
    <source>
        <dbReference type="ARBA" id="ARBA00022692"/>
    </source>
</evidence>
<dbReference type="Pfam" id="PF00005">
    <property type="entry name" value="ABC_tran"/>
    <property type="match status" value="1"/>
</dbReference>